<dbReference type="Pfam" id="PF22725">
    <property type="entry name" value="GFO_IDH_MocA_C3"/>
    <property type="match status" value="1"/>
</dbReference>
<evidence type="ECO:0000259" key="2">
    <source>
        <dbReference type="Pfam" id="PF22725"/>
    </source>
</evidence>
<dbReference type="InterPro" id="IPR055170">
    <property type="entry name" value="GFO_IDH_MocA-like_dom"/>
</dbReference>
<protein>
    <submittedName>
        <fullName evidence="3">Gfo/Idh/MocA family oxidoreductase</fullName>
    </submittedName>
</protein>
<dbReference type="PANTHER" id="PTHR43249">
    <property type="entry name" value="UDP-N-ACETYL-2-AMINO-2-DEOXY-D-GLUCURONATE OXIDASE"/>
    <property type="match status" value="1"/>
</dbReference>
<evidence type="ECO:0000313" key="3">
    <source>
        <dbReference type="EMBL" id="RJG19134.1"/>
    </source>
</evidence>
<accession>A0A3A3GWF6</accession>
<dbReference type="Gene3D" id="3.40.50.720">
    <property type="entry name" value="NAD(P)-binding Rossmann-like Domain"/>
    <property type="match status" value="1"/>
</dbReference>
<dbReference type="RefSeq" id="WP_119796234.1">
    <property type="nucleotide sequence ID" value="NZ_QYZD01000039.1"/>
</dbReference>
<dbReference type="AlphaFoldDB" id="A0A3A3GWF6"/>
<comment type="caution">
    <text evidence="3">The sequence shown here is derived from an EMBL/GenBank/DDBJ whole genome shotgun (WGS) entry which is preliminary data.</text>
</comment>
<evidence type="ECO:0000313" key="4">
    <source>
        <dbReference type="Proteomes" id="UP000266177"/>
    </source>
</evidence>
<dbReference type="Pfam" id="PF01408">
    <property type="entry name" value="GFO_IDH_MocA"/>
    <property type="match status" value="1"/>
</dbReference>
<organism evidence="3 4">
    <name type="scientific">Paenibacillus thiaminolyticus</name>
    <name type="common">Bacillus thiaminolyticus</name>
    <dbReference type="NCBI Taxonomy" id="49283"/>
    <lineage>
        <taxon>Bacteria</taxon>
        <taxon>Bacillati</taxon>
        <taxon>Bacillota</taxon>
        <taxon>Bacilli</taxon>
        <taxon>Bacillales</taxon>
        <taxon>Paenibacillaceae</taxon>
        <taxon>Paenibacillus</taxon>
    </lineage>
</organism>
<name>A0A3A3GWF6_PANTH</name>
<dbReference type="InterPro" id="IPR036291">
    <property type="entry name" value="NAD(P)-bd_dom_sf"/>
</dbReference>
<dbReference type="PANTHER" id="PTHR43249:SF1">
    <property type="entry name" value="D-GLUCOSIDE 3-DEHYDROGENASE"/>
    <property type="match status" value="1"/>
</dbReference>
<dbReference type="InterPro" id="IPR052515">
    <property type="entry name" value="Gfo/Idh/MocA_Oxidoreductase"/>
</dbReference>
<proteinExistence type="predicted"/>
<dbReference type="Proteomes" id="UP000266177">
    <property type="component" value="Unassembled WGS sequence"/>
</dbReference>
<dbReference type="GO" id="GO:0000166">
    <property type="term" value="F:nucleotide binding"/>
    <property type="evidence" value="ECO:0007669"/>
    <property type="project" value="InterPro"/>
</dbReference>
<sequence length="342" mass="38116">MTKKRVGIVGCGNIFPMHAKSVELNDLAEVVAVCDLKEDRAKKAAKQYNCDYYLDYKQMIDEAGLDVVHVCTPHHMHAPVVIYAAEKGKHVITEKPMSITVEDAEAMIEACRSNNVTFGVIFQNRYNPGSVLIKEALDSGKLGRVLGARCSVTWKRTDEYYSLSDWKGTWDKEGGGVIIDQAIHTLDLMRWFIGDDIAAISAHIENRTHEKIDVEDVADGVIQFTSGVMASFYAMNYHSYDAPVEIELHCEKGKAYIRAEKGSIFYDDGTEISRDSDRTSLIDYGEGVKSYWGISHIHQIGNFYDAVVNGALLHITGEEALKTQKMVAGIYQSGKTGQKVQF</sequence>
<gene>
    <name evidence="3" type="ORF">DQX05_26070</name>
</gene>
<evidence type="ECO:0000259" key="1">
    <source>
        <dbReference type="Pfam" id="PF01408"/>
    </source>
</evidence>
<dbReference type="Gene3D" id="3.30.360.10">
    <property type="entry name" value="Dihydrodipicolinate Reductase, domain 2"/>
    <property type="match status" value="1"/>
</dbReference>
<dbReference type="EMBL" id="QYZD01000039">
    <property type="protein sequence ID" value="RJG19134.1"/>
    <property type="molecule type" value="Genomic_DNA"/>
</dbReference>
<reference evidence="3 4" key="1">
    <citation type="submission" date="2018-09" db="EMBL/GenBank/DDBJ databases">
        <title>Paenibacillus SK2017-BO5.</title>
        <authorList>
            <person name="Piskunova J.V."/>
            <person name="Dubiley S.A."/>
            <person name="Severinov K.V."/>
        </authorList>
    </citation>
    <scope>NUCLEOTIDE SEQUENCE [LARGE SCALE GENOMIC DNA]</scope>
    <source>
        <strain evidence="3 4">BO5</strain>
    </source>
</reference>
<dbReference type="SUPFAM" id="SSF55347">
    <property type="entry name" value="Glyceraldehyde-3-phosphate dehydrogenase-like, C-terminal domain"/>
    <property type="match status" value="1"/>
</dbReference>
<feature type="domain" description="GFO/IDH/MocA-like oxidoreductase" evidence="2">
    <location>
        <begin position="133"/>
        <end position="255"/>
    </location>
</feature>
<dbReference type="OrthoDB" id="9815825at2"/>
<feature type="domain" description="Gfo/Idh/MocA-like oxidoreductase N-terminal" evidence="1">
    <location>
        <begin position="5"/>
        <end position="121"/>
    </location>
</feature>
<dbReference type="SUPFAM" id="SSF51735">
    <property type="entry name" value="NAD(P)-binding Rossmann-fold domains"/>
    <property type="match status" value="1"/>
</dbReference>
<dbReference type="InterPro" id="IPR000683">
    <property type="entry name" value="Gfo/Idh/MocA-like_OxRdtase_N"/>
</dbReference>